<dbReference type="GO" id="GO:0098574">
    <property type="term" value="C:cytoplasmic side of lysosomal membrane"/>
    <property type="evidence" value="ECO:0007669"/>
    <property type="project" value="TreeGrafter"/>
</dbReference>
<evidence type="ECO:0000256" key="6">
    <source>
        <dbReference type="ARBA" id="ARBA00022833"/>
    </source>
</evidence>
<comment type="subcellular location">
    <subcellularLocation>
        <location evidence="1">Endosome membrane</location>
        <topology evidence="1">Peripheral membrane protein</topology>
        <orientation evidence="1">Cytoplasmic side</orientation>
    </subcellularLocation>
    <subcellularLocation>
        <location evidence="2">Late endosome membrane</location>
    </subcellularLocation>
    <subcellularLocation>
        <location evidence="3">Lysosome membrane</location>
        <topology evidence="3">Peripheral membrane protein</topology>
        <orientation evidence="3">Cytoplasmic side</orientation>
    </subcellularLocation>
</comment>
<evidence type="ECO:0000256" key="7">
    <source>
        <dbReference type="ARBA" id="ARBA00023136"/>
    </source>
</evidence>
<reference evidence="10 11" key="1">
    <citation type="submission" date="2013-11" db="EMBL/GenBank/DDBJ databases">
        <title>The Damaraland mole rat (Fukomys damarensis) genome and evolution of African mole rats.</title>
        <authorList>
            <person name="Gladyshev V.N."/>
            <person name="Fang X."/>
        </authorList>
    </citation>
    <scope>NUCLEOTIDE SEQUENCE [LARGE SCALE GENOMIC DNA]</scope>
    <source>
        <tissue evidence="10">Liver</tissue>
    </source>
</reference>
<proteinExistence type="inferred from homology"/>
<keyword evidence="5" id="KW-0479">Metal-binding</keyword>
<feature type="transmembrane region" description="Helical" evidence="8">
    <location>
        <begin position="35"/>
        <end position="59"/>
    </location>
</feature>
<dbReference type="Proteomes" id="UP000028990">
    <property type="component" value="Unassembled WGS sequence"/>
</dbReference>
<dbReference type="PANTHER" id="PTHR23292">
    <property type="entry name" value="LIPOPOLYSACCHARIDE-INDUCED TUMOR NECROSIS FACTOR-ALPHA FACTOR"/>
    <property type="match status" value="1"/>
</dbReference>
<feature type="domain" description="LITAF" evidence="9">
    <location>
        <begin position="1"/>
        <end position="82"/>
    </location>
</feature>
<evidence type="ECO:0000256" key="4">
    <source>
        <dbReference type="ARBA" id="ARBA00005975"/>
    </source>
</evidence>
<keyword evidence="11" id="KW-1185">Reference proteome</keyword>
<dbReference type="Pfam" id="PF10601">
    <property type="entry name" value="zf-LITAF-like"/>
    <property type="match status" value="1"/>
</dbReference>
<comment type="similarity">
    <text evidence="4">Belongs to the CDIP1/LITAF family.</text>
</comment>
<evidence type="ECO:0000313" key="11">
    <source>
        <dbReference type="Proteomes" id="UP000028990"/>
    </source>
</evidence>
<gene>
    <name evidence="10" type="ORF">H920_13831</name>
</gene>
<name>A0A091D3P4_FUKDA</name>
<evidence type="ECO:0000313" key="10">
    <source>
        <dbReference type="EMBL" id="KFO24835.1"/>
    </source>
</evidence>
<keyword evidence="7 8" id="KW-0472">Membrane</keyword>
<evidence type="ECO:0000256" key="5">
    <source>
        <dbReference type="ARBA" id="ARBA00022723"/>
    </source>
</evidence>
<dbReference type="STRING" id="885580.ENSFDAP00000004313"/>
<dbReference type="GO" id="GO:0001817">
    <property type="term" value="P:regulation of cytokine production"/>
    <property type="evidence" value="ECO:0007669"/>
    <property type="project" value="TreeGrafter"/>
</dbReference>
<evidence type="ECO:0000256" key="2">
    <source>
        <dbReference type="ARBA" id="ARBA00004414"/>
    </source>
</evidence>
<organism evidence="10 11">
    <name type="scientific">Fukomys damarensis</name>
    <name type="common">Damaraland mole rat</name>
    <name type="synonym">Cryptomys damarensis</name>
    <dbReference type="NCBI Taxonomy" id="885580"/>
    <lineage>
        <taxon>Eukaryota</taxon>
        <taxon>Metazoa</taxon>
        <taxon>Chordata</taxon>
        <taxon>Craniata</taxon>
        <taxon>Vertebrata</taxon>
        <taxon>Euteleostomi</taxon>
        <taxon>Mammalia</taxon>
        <taxon>Eutheria</taxon>
        <taxon>Euarchontoglires</taxon>
        <taxon>Glires</taxon>
        <taxon>Rodentia</taxon>
        <taxon>Hystricomorpha</taxon>
        <taxon>Bathyergidae</taxon>
        <taxon>Fukomys</taxon>
    </lineage>
</organism>
<keyword evidence="8" id="KW-1133">Transmembrane helix</keyword>
<dbReference type="InterPro" id="IPR006629">
    <property type="entry name" value="LITAF"/>
</dbReference>
<accession>A0A091D3P4</accession>
<sequence length="83" mass="9234">MYPTVSTPCSSGPMQTLCPYCGNYVVTVISPVPGMLTWLLCTLLFFFGCFLGCCLLPFCVQSVMDVQHSCPVCHHTLFHHRCL</sequence>
<evidence type="ECO:0000256" key="3">
    <source>
        <dbReference type="ARBA" id="ARBA00004630"/>
    </source>
</evidence>
<dbReference type="OrthoDB" id="4713066at2759"/>
<dbReference type="InterPro" id="IPR037519">
    <property type="entry name" value="LITAF_fam"/>
</dbReference>
<evidence type="ECO:0000259" key="9">
    <source>
        <dbReference type="PROSITE" id="PS51837"/>
    </source>
</evidence>
<dbReference type="SMART" id="SM00714">
    <property type="entry name" value="LITAF"/>
    <property type="match status" value="1"/>
</dbReference>
<keyword evidence="8" id="KW-0812">Transmembrane</keyword>
<dbReference type="PROSITE" id="PS51837">
    <property type="entry name" value="LITAF"/>
    <property type="match status" value="1"/>
</dbReference>
<dbReference type="EMBL" id="KN123497">
    <property type="protein sequence ID" value="KFO24835.1"/>
    <property type="molecule type" value="Genomic_DNA"/>
</dbReference>
<evidence type="ECO:0000256" key="1">
    <source>
        <dbReference type="ARBA" id="ARBA00004125"/>
    </source>
</evidence>
<dbReference type="GO" id="GO:0005634">
    <property type="term" value="C:nucleus"/>
    <property type="evidence" value="ECO:0007669"/>
    <property type="project" value="TreeGrafter"/>
</dbReference>
<keyword evidence="6" id="KW-0862">Zinc</keyword>
<evidence type="ECO:0000256" key="8">
    <source>
        <dbReference type="SAM" id="Phobius"/>
    </source>
</evidence>
<dbReference type="PANTHER" id="PTHR23292:SF27">
    <property type="entry name" value="LITAF DOMAIN-CONTAINING PROTEIN"/>
    <property type="match status" value="1"/>
</dbReference>
<dbReference type="GO" id="GO:0008270">
    <property type="term" value="F:zinc ion binding"/>
    <property type="evidence" value="ECO:0007669"/>
    <property type="project" value="TreeGrafter"/>
</dbReference>
<dbReference type="AlphaFoldDB" id="A0A091D3P4"/>
<protein>
    <submittedName>
        <fullName evidence="10">Lipopolysaccharide-induced tumor necrosis factor-alpha factor like protein</fullName>
    </submittedName>
</protein>
<dbReference type="GO" id="GO:0098560">
    <property type="term" value="C:cytoplasmic side of late endosome membrane"/>
    <property type="evidence" value="ECO:0007669"/>
    <property type="project" value="TreeGrafter"/>
</dbReference>